<keyword evidence="3" id="KW-1185">Reference proteome</keyword>
<sequence length="334" mass="37994">MKWGFWGMMGCFLFAVSTAYAQQDILHLKKDIDYFEKSKIGQPLDTLEGWRYGTIANLSLSQGSLQNWAAGGDPFSISINAMGNLYANYRKGNSRWDNGFTLAYGVQKTTSTGMRKTDDNFDLSSKYGYRFSPNWYAGAMFDLRSQFANGYLYPEDSVISHAFAPAYALLALGFNFQHSERFSLFLSPMTSRLTIVADRRLANLGAYGVDSAIYAYHDDGTRTLIRKSKLASYQMGAYLSARLDRPVMENVNWATRLDLFSNYLKNPQNIKVYWTSLISMKVNRLISVTLSTELIYDDDVRIWQNKDGVYGPRTQFKEILGIGFSYTFARHPDS</sequence>
<evidence type="ECO:0008006" key="4">
    <source>
        <dbReference type="Google" id="ProtNLM"/>
    </source>
</evidence>
<proteinExistence type="predicted"/>
<evidence type="ECO:0000313" key="2">
    <source>
        <dbReference type="EMBL" id="SFV30265.1"/>
    </source>
</evidence>
<evidence type="ECO:0000313" key="3">
    <source>
        <dbReference type="Proteomes" id="UP000199537"/>
    </source>
</evidence>
<feature type="signal peptide" evidence="1">
    <location>
        <begin position="1"/>
        <end position="21"/>
    </location>
</feature>
<feature type="chain" id="PRO_5011471112" description="DUF3078 domain-containing protein" evidence="1">
    <location>
        <begin position="22"/>
        <end position="334"/>
    </location>
</feature>
<evidence type="ECO:0000256" key="1">
    <source>
        <dbReference type="SAM" id="SignalP"/>
    </source>
</evidence>
<protein>
    <recommendedName>
        <fullName evidence="4">DUF3078 domain-containing protein</fullName>
    </recommendedName>
</protein>
<dbReference type="InterPro" id="IPR021428">
    <property type="entry name" value="DUF3078"/>
</dbReference>
<name>A0A1I7N6H5_9BACT</name>
<dbReference type="Pfam" id="PF11276">
    <property type="entry name" value="DUF3078"/>
    <property type="match status" value="1"/>
</dbReference>
<dbReference type="RefSeq" id="WP_177224094.1">
    <property type="nucleotide sequence ID" value="NZ_FPCJ01000001.1"/>
</dbReference>
<reference evidence="3" key="1">
    <citation type="submission" date="2016-10" db="EMBL/GenBank/DDBJ databases">
        <authorList>
            <person name="Varghese N."/>
            <person name="Submissions S."/>
        </authorList>
    </citation>
    <scope>NUCLEOTIDE SEQUENCE [LARGE SCALE GENOMIC DNA]</scope>
    <source>
        <strain evidence="3">DSM 14807</strain>
    </source>
</reference>
<organism evidence="2 3">
    <name type="scientific">Thermoflavifilum thermophilum</name>
    <dbReference type="NCBI Taxonomy" id="1393122"/>
    <lineage>
        <taxon>Bacteria</taxon>
        <taxon>Pseudomonadati</taxon>
        <taxon>Bacteroidota</taxon>
        <taxon>Chitinophagia</taxon>
        <taxon>Chitinophagales</taxon>
        <taxon>Chitinophagaceae</taxon>
        <taxon>Thermoflavifilum</taxon>
    </lineage>
</organism>
<dbReference type="EMBL" id="FPCJ01000001">
    <property type="protein sequence ID" value="SFV30265.1"/>
    <property type="molecule type" value="Genomic_DNA"/>
</dbReference>
<gene>
    <name evidence="2" type="ORF">SAMN05660895_0744</name>
</gene>
<keyword evidence="1" id="KW-0732">Signal</keyword>
<dbReference type="AlphaFoldDB" id="A0A1I7N6H5"/>
<dbReference type="STRING" id="1393122.SAMN05660895_0744"/>
<dbReference type="Proteomes" id="UP000199537">
    <property type="component" value="Unassembled WGS sequence"/>
</dbReference>
<accession>A0A1I7N6H5</accession>